<gene>
    <name evidence="1" type="ORF">EV420DRAFT_1511688</name>
</gene>
<dbReference type="AlphaFoldDB" id="A0AA39T5T6"/>
<proteinExistence type="predicted"/>
<sequence>MLSCASLGNFPTFKRDDSLMTSALFLVRKNIRDRVYDPPGEPIPAIKQSQIGIQHCPSFFPATTTSACYQTTLSITCTNITTSMTSIATIRFCDVLQKPPADRPRKAGTVYPMVAQLKGGTDRNSFDLLWAWEALSAVTIELEIPETEDSRAAVVKKTLMSCHQSLVGQLGERASRLLGSSKFTHGGNSFLAPCPHLCTVSSSASASIAMGSAFSSYSSSMSTTGSED</sequence>
<protein>
    <submittedName>
        <fullName evidence="1">Uncharacterized protein</fullName>
    </submittedName>
</protein>
<dbReference type="GeneID" id="85355145"/>
<dbReference type="EMBL" id="JAUEPS010000004">
    <property type="protein sequence ID" value="KAK0466451.1"/>
    <property type="molecule type" value="Genomic_DNA"/>
</dbReference>
<evidence type="ECO:0000313" key="2">
    <source>
        <dbReference type="Proteomes" id="UP001175211"/>
    </source>
</evidence>
<organism evidence="1 2">
    <name type="scientific">Armillaria tabescens</name>
    <name type="common">Ringless honey mushroom</name>
    <name type="synonym">Agaricus tabescens</name>
    <dbReference type="NCBI Taxonomy" id="1929756"/>
    <lineage>
        <taxon>Eukaryota</taxon>
        <taxon>Fungi</taxon>
        <taxon>Dikarya</taxon>
        <taxon>Basidiomycota</taxon>
        <taxon>Agaricomycotina</taxon>
        <taxon>Agaricomycetes</taxon>
        <taxon>Agaricomycetidae</taxon>
        <taxon>Agaricales</taxon>
        <taxon>Marasmiineae</taxon>
        <taxon>Physalacriaceae</taxon>
        <taxon>Desarmillaria</taxon>
    </lineage>
</organism>
<reference evidence="1" key="1">
    <citation type="submission" date="2023-06" db="EMBL/GenBank/DDBJ databases">
        <authorList>
            <consortium name="Lawrence Berkeley National Laboratory"/>
            <person name="Ahrendt S."/>
            <person name="Sahu N."/>
            <person name="Indic B."/>
            <person name="Wong-Bajracharya J."/>
            <person name="Merenyi Z."/>
            <person name="Ke H.-M."/>
            <person name="Monk M."/>
            <person name="Kocsube S."/>
            <person name="Drula E."/>
            <person name="Lipzen A."/>
            <person name="Balint B."/>
            <person name="Henrissat B."/>
            <person name="Andreopoulos B."/>
            <person name="Martin F.M."/>
            <person name="Harder C.B."/>
            <person name="Rigling D."/>
            <person name="Ford K.L."/>
            <person name="Foster G.D."/>
            <person name="Pangilinan J."/>
            <person name="Papanicolaou A."/>
            <person name="Barry K."/>
            <person name="LaButti K."/>
            <person name="Viragh M."/>
            <person name="Koriabine M."/>
            <person name="Yan M."/>
            <person name="Riley R."/>
            <person name="Champramary S."/>
            <person name="Plett K.L."/>
            <person name="Tsai I.J."/>
            <person name="Slot J."/>
            <person name="Sipos G."/>
            <person name="Plett J."/>
            <person name="Nagy L.G."/>
            <person name="Grigoriev I.V."/>
        </authorList>
    </citation>
    <scope>NUCLEOTIDE SEQUENCE</scope>
    <source>
        <strain evidence="1">CCBAS 213</strain>
    </source>
</reference>
<evidence type="ECO:0000313" key="1">
    <source>
        <dbReference type="EMBL" id="KAK0466451.1"/>
    </source>
</evidence>
<comment type="caution">
    <text evidence="1">The sequence shown here is derived from an EMBL/GenBank/DDBJ whole genome shotgun (WGS) entry which is preliminary data.</text>
</comment>
<name>A0AA39T5T6_ARMTA</name>
<keyword evidence="2" id="KW-1185">Reference proteome</keyword>
<dbReference type="RefSeq" id="XP_060337278.1">
    <property type="nucleotide sequence ID" value="XM_060471597.1"/>
</dbReference>
<accession>A0AA39T5T6</accession>
<dbReference type="Proteomes" id="UP001175211">
    <property type="component" value="Unassembled WGS sequence"/>
</dbReference>